<evidence type="ECO:0000313" key="1">
    <source>
        <dbReference type="EMBL" id="EFQ07999.1"/>
    </source>
</evidence>
<dbReference type="BioCyc" id="FCF748224-HMP:GTSS-2979-MONOMER"/>
<organism evidence="1 2">
    <name type="scientific">Faecalibacterium cf. prausnitzii KLE1255</name>
    <dbReference type="NCBI Taxonomy" id="748224"/>
    <lineage>
        <taxon>Bacteria</taxon>
        <taxon>Bacillati</taxon>
        <taxon>Bacillota</taxon>
        <taxon>Clostridia</taxon>
        <taxon>Eubacteriales</taxon>
        <taxon>Oscillospiraceae</taxon>
        <taxon>Faecalibacterium</taxon>
    </lineage>
</organism>
<reference evidence="1 2" key="1">
    <citation type="submission" date="2010-08" db="EMBL/GenBank/DDBJ databases">
        <authorList>
            <person name="Weinstock G."/>
            <person name="Sodergren E."/>
            <person name="Clifton S."/>
            <person name="Fulton L."/>
            <person name="Fulton B."/>
            <person name="Courtney L."/>
            <person name="Fronick C."/>
            <person name="Harrison M."/>
            <person name="Strong C."/>
            <person name="Farmer C."/>
            <person name="Delahaunty K."/>
            <person name="Markovic C."/>
            <person name="Hall O."/>
            <person name="Minx P."/>
            <person name="Tomlinson C."/>
            <person name="Mitreva M."/>
            <person name="Hou S."/>
            <person name="Chen J."/>
            <person name="Wollam A."/>
            <person name="Pepin K.H."/>
            <person name="Johnson M."/>
            <person name="Bhonagiri V."/>
            <person name="Zhang X."/>
            <person name="Suruliraj S."/>
            <person name="Warren W."/>
            <person name="Chinwalla A."/>
            <person name="Mardis E.R."/>
            <person name="Wilson R.K."/>
        </authorList>
    </citation>
    <scope>NUCLEOTIDE SEQUENCE [LARGE SCALE GENOMIC DNA]</scope>
    <source>
        <strain evidence="1 2">KLE1255</strain>
    </source>
</reference>
<comment type="caution">
    <text evidence="1">The sequence shown here is derived from an EMBL/GenBank/DDBJ whole genome shotgun (WGS) entry which is preliminary data.</text>
</comment>
<dbReference type="AlphaFoldDB" id="E2ZFQ3"/>
<name>E2ZFQ3_9FIRM</name>
<protein>
    <submittedName>
        <fullName evidence="1">Uncharacterized protein</fullName>
    </submittedName>
</protein>
<proteinExistence type="predicted"/>
<evidence type="ECO:0000313" key="2">
    <source>
        <dbReference type="Proteomes" id="UP000006028"/>
    </source>
</evidence>
<gene>
    <name evidence="1" type="ORF">HMPREF9436_00486</name>
</gene>
<dbReference type="Proteomes" id="UP000006028">
    <property type="component" value="Unassembled WGS sequence"/>
</dbReference>
<dbReference type="EMBL" id="AECU01000031">
    <property type="protein sequence ID" value="EFQ07999.1"/>
    <property type="molecule type" value="Genomic_DNA"/>
</dbReference>
<dbReference type="HOGENOM" id="CLU_3080045_0_0_9"/>
<accession>E2ZFQ3</accession>
<dbReference type="STRING" id="748224.HMPREF9436_00486"/>
<sequence length="52" mass="6288">MQKYIKVKRLQNFGWKIVTLQKRFGQKLCYMTKIYPKQAKNLKNIDLAHKTC</sequence>